<comment type="caution">
    <text evidence="1">The sequence shown here is derived from an EMBL/GenBank/DDBJ whole genome shotgun (WGS) entry which is preliminary data.</text>
</comment>
<dbReference type="AlphaFoldDB" id="A0A5C5YXC5"/>
<keyword evidence="2" id="KW-1185">Reference proteome</keyword>
<organism evidence="1 2">
    <name type="scientific">Novipirellula herctigrandis</name>
    <dbReference type="NCBI Taxonomy" id="2527986"/>
    <lineage>
        <taxon>Bacteria</taxon>
        <taxon>Pseudomonadati</taxon>
        <taxon>Planctomycetota</taxon>
        <taxon>Planctomycetia</taxon>
        <taxon>Pirellulales</taxon>
        <taxon>Pirellulaceae</taxon>
        <taxon>Novipirellula</taxon>
    </lineage>
</organism>
<evidence type="ECO:0000313" key="2">
    <source>
        <dbReference type="Proteomes" id="UP000315010"/>
    </source>
</evidence>
<protein>
    <submittedName>
        <fullName evidence="1">Uncharacterized protein</fullName>
    </submittedName>
</protein>
<dbReference type="EMBL" id="SJPJ01000001">
    <property type="protein sequence ID" value="TWT79203.1"/>
    <property type="molecule type" value="Genomic_DNA"/>
</dbReference>
<evidence type="ECO:0000313" key="1">
    <source>
        <dbReference type="EMBL" id="TWT79203.1"/>
    </source>
</evidence>
<sequence length="57" mass="6659">MVGTLWCVRQRYKAPLATGHAADSLKDNIYASDFPHTYSPRDLSAWRNYFRTRLSRP</sequence>
<dbReference type="Proteomes" id="UP000315010">
    <property type="component" value="Unassembled WGS sequence"/>
</dbReference>
<name>A0A5C5YXC5_9BACT</name>
<proteinExistence type="predicted"/>
<reference evidence="1 2" key="1">
    <citation type="submission" date="2019-02" db="EMBL/GenBank/DDBJ databases">
        <title>Deep-cultivation of Planctomycetes and their phenomic and genomic characterization uncovers novel biology.</title>
        <authorList>
            <person name="Wiegand S."/>
            <person name="Jogler M."/>
            <person name="Boedeker C."/>
            <person name="Pinto D."/>
            <person name="Vollmers J."/>
            <person name="Rivas-Marin E."/>
            <person name="Kohn T."/>
            <person name="Peeters S.H."/>
            <person name="Heuer A."/>
            <person name="Rast P."/>
            <person name="Oberbeckmann S."/>
            <person name="Bunk B."/>
            <person name="Jeske O."/>
            <person name="Meyerdierks A."/>
            <person name="Storesund J.E."/>
            <person name="Kallscheuer N."/>
            <person name="Luecker S."/>
            <person name="Lage O.M."/>
            <person name="Pohl T."/>
            <person name="Merkel B.J."/>
            <person name="Hornburger P."/>
            <person name="Mueller R.-W."/>
            <person name="Bruemmer F."/>
            <person name="Labrenz M."/>
            <person name="Spormann A.M."/>
            <person name="Op Den Camp H."/>
            <person name="Overmann J."/>
            <person name="Amann R."/>
            <person name="Jetten M.S.M."/>
            <person name="Mascher T."/>
            <person name="Medema M.H."/>
            <person name="Devos D.P."/>
            <person name="Kaster A.-K."/>
            <person name="Ovreas L."/>
            <person name="Rohde M."/>
            <person name="Galperin M.Y."/>
            <person name="Jogler C."/>
        </authorList>
    </citation>
    <scope>NUCLEOTIDE SEQUENCE [LARGE SCALE GENOMIC DNA]</scope>
    <source>
        <strain evidence="1 2">CA13</strain>
    </source>
</reference>
<gene>
    <name evidence="1" type="ORF">CA13_06010</name>
</gene>
<accession>A0A5C5YXC5</accession>